<feature type="non-terminal residue" evidence="1">
    <location>
        <position position="1"/>
    </location>
</feature>
<evidence type="ECO:0000313" key="1">
    <source>
        <dbReference type="EMBL" id="SBS00828.1"/>
    </source>
</evidence>
<feature type="non-terminal residue" evidence="1">
    <location>
        <position position="44"/>
    </location>
</feature>
<accession>A0A1A8R5W5</accession>
<gene>
    <name evidence="1" type="primary">Nfu_g_1_025970</name>
</gene>
<organism evidence="1">
    <name type="scientific">Nothobranchius rachovii</name>
    <name type="common">bluefin notho</name>
    <dbReference type="NCBI Taxonomy" id="451742"/>
    <lineage>
        <taxon>Eukaryota</taxon>
        <taxon>Metazoa</taxon>
        <taxon>Chordata</taxon>
        <taxon>Craniata</taxon>
        <taxon>Vertebrata</taxon>
        <taxon>Euteleostomi</taxon>
        <taxon>Actinopterygii</taxon>
        <taxon>Neopterygii</taxon>
        <taxon>Teleostei</taxon>
        <taxon>Neoteleostei</taxon>
        <taxon>Acanthomorphata</taxon>
        <taxon>Ovalentaria</taxon>
        <taxon>Atherinomorphae</taxon>
        <taxon>Cyprinodontiformes</taxon>
        <taxon>Nothobranchiidae</taxon>
        <taxon>Nothobranchius</taxon>
    </lineage>
</organism>
<sequence length="44" mass="5144">HEINKKVESPHKNGVCKCDCCLVETISSHFIFKSYVTFFILEIR</sequence>
<protein>
    <submittedName>
        <fullName evidence="1">Uncharacterized protein</fullName>
    </submittedName>
</protein>
<proteinExistence type="predicted"/>
<reference evidence="1" key="1">
    <citation type="submission" date="2016-05" db="EMBL/GenBank/DDBJ databases">
        <authorList>
            <person name="Lavstsen T."/>
            <person name="Jespersen J.S."/>
        </authorList>
    </citation>
    <scope>NUCLEOTIDE SEQUENCE</scope>
    <source>
        <tissue evidence="1">Brain</tissue>
    </source>
</reference>
<dbReference type="EMBL" id="HAEH01014717">
    <property type="protein sequence ID" value="SBS00828.1"/>
    <property type="molecule type" value="Transcribed_RNA"/>
</dbReference>
<reference evidence="1" key="2">
    <citation type="submission" date="2016-06" db="EMBL/GenBank/DDBJ databases">
        <title>The genome of a short-lived fish provides insights into sex chromosome evolution and the genetic control of aging.</title>
        <authorList>
            <person name="Reichwald K."/>
            <person name="Felder M."/>
            <person name="Petzold A."/>
            <person name="Koch P."/>
            <person name="Groth M."/>
            <person name="Platzer M."/>
        </authorList>
    </citation>
    <scope>NUCLEOTIDE SEQUENCE</scope>
    <source>
        <tissue evidence="1">Brain</tissue>
    </source>
</reference>
<dbReference type="AlphaFoldDB" id="A0A1A8R5W5"/>
<name>A0A1A8R5W5_9TELE</name>